<dbReference type="GO" id="GO:0050385">
    <property type="term" value="F:ureidoglycolate lyase activity"/>
    <property type="evidence" value="ECO:0007669"/>
    <property type="project" value="UniProtKB-EC"/>
</dbReference>
<dbReference type="Pfam" id="PF01557">
    <property type="entry name" value="FAA_hydrolase"/>
    <property type="match status" value="1"/>
</dbReference>
<keyword evidence="2" id="KW-0479">Metal-binding</keyword>
<dbReference type="GO" id="GO:0019752">
    <property type="term" value="P:carboxylic acid metabolic process"/>
    <property type="evidence" value="ECO:0007669"/>
    <property type="project" value="UniProtKB-ARBA"/>
</dbReference>
<dbReference type="InterPro" id="IPR036663">
    <property type="entry name" value="Fumarylacetoacetase_C_sf"/>
</dbReference>
<keyword evidence="5" id="KW-1185">Reference proteome</keyword>
<dbReference type="GO" id="GO:0046872">
    <property type="term" value="F:metal ion binding"/>
    <property type="evidence" value="ECO:0007669"/>
    <property type="project" value="UniProtKB-KW"/>
</dbReference>
<accession>A0A517MNI6</accession>
<dbReference type="InterPro" id="IPR011234">
    <property type="entry name" value="Fumarylacetoacetase-like_C"/>
</dbReference>
<dbReference type="RefSeq" id="WP_145354590.1">
    <property type="nucleotide sequence ID" value="NZ_CP036262.1"/>
</dbReference>
<dbReference type="OrthoDB" id="9805307at2"/>
<dbReference type="Proteomes" id="UP000320672">
    <property type="component" value="Chromosome"/>
</dbReference>
<dbReference type="FunFam" id="3.90.850.10:FF:000002">
    <property type="entry name" value="2-hydroxyhepta-2,4-diene-1,7-dioate isomerase"/>
    <property type="match status" value="1"/>
</dbReference>
<sequence>MRFCRYQLADGSTGLGAAFEDGIVSLSALDPSLVDNMEALMGDQVGLSALWQQAQQTPRLEGSPRFLAPILKPEKVICVGLNYRDHAIETNSPIPSEPVIFNKFPSTLIGPEDTIVLPPESERVDYEAELVVVIGKTCHRVSTDNALDYVFGYSCGHDVSARDWQKGKPGGQWLLGKTFDTFAPLGPFVAHKSSIADPGKLSIQFRLNGETLQDSNTEQLIFSIPEVISYLSQVVTLKPGDLIYTGTPSGVGDARTPPRYLNDGDVCEVEIEGLGVLSNPCKRE</sequence>
<organism evidence="4 5">
    <name type="scientific">Roseimaritima multifibrata</name>
    <dbReference type="NCBI Taxonomy" id="1930274"/>
    <lineage>
        <taxon>Bacteria</taxon>
        <taxon>Pseudomonadati</taxon>
        <taxon>Planctomycetota</taxon>
        <taxon>Planctomycetia</taxon>
        <taxon>Pirellulales</taxon>
        <taxon>Pirellulaceae</taxon>
        <taxon>Roseimaritima</taxon>
    </lineage>
</organism>
<dbReference type="GO" id="GO:0016853">
    <property type="term" value="F:isomerase activity"/>
    <property type="evidence" value="ECO:0007669"/>
    <property type="project" value="UniProtKB-ARBA"/>
</dbReference>
<proteinExistence type="inferred from homology"/>
<evidence type="ECO:0000256" key="1">
    <source>
        <dbReference type="ARBA" id="ARBA00010211"/>
    </source>
</evidence>
<feature type="domain" description="Fumarylacetoacetase-like C-terminal" evidence="3">
    <location>
        <begin position="75"/>
        <end position="280"/>
    </location>
</feature>
<dbReference type="EMBL" id="CP036262">
    <property type="protein sequence ID" value="QDS96445.1"/>
    <property type="molecule type" value="Genomic_DNA"/>
</dbReference>
<dbReference type="InterPro" id="IPR051121">
    <property type="entry name" value="FAH"/>
</dbReference>
<evidence type="ECO:0000313" key="4">
    <source>
        <dbReference type="EMBL" id="QDS96445.1"/>
    </source>
</evidence>
<dbReference type="Gene3D" id="3.90.850.10">
    <property type="entry name" value="Fumarylacetoacetase-like, C-terminal domain"/>
    <property type="match status" value="1"/>
</dbReference>
<dbReference type="PANTHER" id="PTHR42796:SF4">
    <property type="entry name" value="FUMARYLACETOACETATE HYDROLASE DOMAIN-CONTAINING PROTEIN 2A"/>
    <property type="match status" value="1"/>
</dbReference>
<evidence type="ECO:0000259" key="3">
    <source>
        <dbReference type="Pfam" id="PF01557"/>
    </source>
</evidence>
<keyword evidence="4" id="KW-0456">Lyase</keyword>
<gene>
    <name evidence="4" type="ORF">FF011L_52560</name>
</gene>
<name>A0A517MNI6_9BACT</name>
<dbReference type="SUPFAM" id="SSF56529">
    <property type="entry name" value="FAH"/>
    <property type="match status" value="1"/>
</dbReference>
<evidence type="ECO:0000313" key="5">
    <source>
        <dbReference type="Proteomes" id="UP000320672"/>
    </source>
</evidence>
<dbReference type="KEGG" id="rml:FF011L_52560"/>
<dbReference type="AlphaFoldDB" id="A0A517MNI6"/>
<evidence type="ECO:0000256" key="2">
    <source>
        <dbReference type="ARBA" id="ARBA00022723"/>
    </source>
</evidence>
<protein>
    <submittedName>
        <fullName evidence="4">Ureidoglycolate lyase</fullName>
        <ecNumber evidence="4">4.3.2.3</ecNumber>
    </submittedName>
</protein>
<dbReference type="EC" id="4.3.2.3" evidence="4"/>
<reference evidence="4 5" key="1">
    <citation type="submission" date="2019-02" db="EMBL/GenBank/DDBJ databases">
        <title>Deep-cultivation of Planctomycetes and their phenomic and genomic characterization uncovers novel biology.</title>
        <authorList>
            <person name="Wiegand S."/>
            <person name="Jogler M."/>
            <person name="Boedeker C."/>
            <person name="Pinto D."/>
            <person name="Vollmers J."/>
            <person name="Rivas-Marin E."/>
            <person name="Kohn T."/>
            <person name="Peeters S.H."/>
            <person name="Heuer A."/>
            <person name="Rast P."/>
            <person name="Oberbeckmann S."/>
            <person name="Bunk B."/>
            <person name="Jeske O."/>
            <person name="Meyerdierks A."/>
            <person name="Storesund J.E."/>
            <person name="Kallscheuer N."/>
            <person name="Luecker S."/>
            <person name="Lage O.M."/>
            <person name="Pohl T."/>
            <person name="Merkel B.J."/>
            <person name="Hornburger P."/>
            <person name="Mueller R.-W."/>
            <person name="Bruemmer F."/>
            <person name="Labrenz M."/>
            <person name="Spormann A.M."/>
            <person name="Op den Camp H."/>
            <person name="Overmann J."/>
            <person name="Amann R."/>
            <person name="Jetten M.S.M."/>
            <person name="Mascher T."/>
            <person name="Medema M.H."/>
            <person name="Devos D.P."/>
            <person name="Kaster A.-K."/>
            <person name="Ovreas L."/>
            <person name="Rohde M."/>
            <person name="Galperin M.Y."/>
            <person name="Jogler C."/>
        </authorList>
    </citation>
    <scope>NUCLEOTIDE SEQUENCE [LARGE SCALE GENOMIC DNA]</scope>
    <source>
        <strain evidence="4 5">FF011L</strain>
    </source>
</reference>
<dbReference type="PANTHER" id="PTHR42796">
    <property type="entry name" value="FUMARYLACETOACETATE HYDROLASE DOMAIN-CONTAINING PROTEIN 2A-RELATED"/>
    <property type="match status" value="1"/>
</dbReference>
<comment type="similarity">
    <text evidence="1">Belongs to the FAH family.</text>
</comment>